<evidence type="ECO:0000313" key="8">
    <source>
        <dbReference type="EMBL" id="KAF7176767.1"/>
    </source>
</evidence>
<evidence type="ECO:0000259" key="6">
    <source>
        <dbReference type="PROSITE" id="PS51352"/>
    </source>
</evidence>
<comment type="caution">
    <text evidence="8">The sequence shown here is derived from an EMBL/GenBank/DDBJ whole genome shotgun (WGS) entry which is preliminary data.</text>
</comment>
<evidence type="ECO:0000256" key="1">
    <source>
        <dbReference type="ARBA" id="ARBA00008987"/>
    </source>
</evidence>
<evidence type="ECO:0000313" key="7">
    <source>
        <dbReference type="EMBL" id="KAF7158252.1"/>
    </source>
</evidence>
<feature type="disulfide bond" description="Redox-active" evidence="5">
    <location>
        <begin position="33"/>
        <end position="36"/>
    </location>
</feature>
<feature type="active site" description="Nucleophile" evidence="4">
    <location>
        <position position="36"/>
    </location>
</feature>
<evidence type="ECO:0000256" key="2">
    <source>
        <dbReference type="ARBA" id="ARBA00023157"/>
    </source>
</evidence>
<keyword evidence="5" id="KW-0676">Redox-active center</keyword>
<dbReference type="PROSITE" id="PS00194">
    <property type="entry name" value="THIOREDOXIN_1"/>
    <property type="match status" value="1"/>
</dbReference>
<dbReference type="NCBIfam" id="TIGR01068">
    <property type="entry name" value="thioredoxin"/>
    <property type="match status" value="1"/>
</dbReference>
<protein>
    <recommendedName>
        <fullName evidence="3">Thioredoxin</fullName>
    </recommendedName>
</protein>
<dbReference type="AlphaFoldDB" id="A0A8H6QRX4"/>
<reference evidence="8" key="1">
    <citation type="submission" date="2020-06" db="EMBL/GenBank/DDBJ databases">
        <title>Draft genome sequences of strains closely related to Aspergillus parafelis and Aspergillus hiratsukae.</title>
        <authorList>
            <person name="Dos Santos R.A.C."/>
            <person name="Rivero-Menendez O."/>
            <person name="Steenwyk J.L."/>
            <person name="Mead M.E."/>
            <person name="Goldman G.H."/>
            <person name="Alastruey-Izquierdo A."/>
            <person name="Rokas A."/>
        </authorList>
    </citation>
    <scope>NUCLEOTIDE SEQUENCE</scope>
    <source>
        <strain evidence="7">CNM-CM5623</strain>
        <strain evidence="8">CNM-CM7691</strain>
    </source>
</reference>
<dbReference type="PRINTS" id="PR00421">
    <property type="entry name" value="THIOREDOXIN"/>
</dbReference>
<keyword evidence="9" id="KW-1185">Reference proteome</keyword>
<name>A0A8H6QRX4_9EURO</name>
<comment type="similarity">
    <text evidence="1 3">Belongs to the thioredoxin family.</text>
</comment>
<dbReference type="PANTHER" id="PTHR46115">
    <property type="entry name" value="THIOREDOXIN-LIKE PROTEIN 1"/>
    <property type="match status" value="1"/>
</dbReference>
<dbReference type="Gene3D" id="3.40.30.10">
    <property type="entry name" value="Glutaredoxin"/>
    <property type="match status" value="1"/>
</dbReference>
<dbReference type="PROSITE" id="PS51352">
    <property type="entry name" value="THIOREDOXIN_2"/>
    <property type="match status" value="1"/>
</dbReference>
<dbReference type="InterPro" id="IPR005746">
    <property type="entry name" value="Thioredoxin"/>
</dbReference>
<feature type="active site" description="Nucleophile" evidence="4">
    <location>
        <position position="33"/>
    </location>
</feature>
<dbReference type="EMBL" id="JACBAE010001387">
    <property type="protein sequence ID" value="KAF7158252.1"/>
    <property type="molecule type" value="Genomic_DNA"/>
</dbReference>
<evidence type="ECO:0000256" key="5">
    <source>
        <dbReference type="PIRSR" id="PIRSR000077-4"/>
    </source>
</evidence>
<organism evidence="8 9">
    <name type="scientific">Aspergillus felis</name>
    <dbReference type="NCBI Taxonomy" id="1287682"/>
    <lineage>
        <taxon>Eukaryota</taxon>
        <taxon>Fungi</taxon>
        <taxon>Dikarya</taxon>
        <taxon>Ascomycota</taxon>
        <taxon>Pezizomycotina</taxon>
        <taxon>Eurotiomycetes</taxon>
        <taxon>Eurotiomycetidae</taxon>
        <taxon>Eurotiales</taxon>
        <taxon>Aspergillaceae</taxon>
        <taxon>Aspergillus</taxon>
        <taxon>Aspergillus subgen. Fumigati</taxon>
    </lineage>
</organism>
<dbReference type="Proteomes" id="UP000654922">
    <property type="component" value="Unassembled WGS sequence"/>
</dbReference>
<accession>A0A8H6QRX4</accession>
<feature type="site" description="Deprotonates C-terminal active site Cys" evidence="4">
    <location>
        <position position="27"/>
    </location>
</feature>
<feature type="site" description="Contributes to redox potential value" evidence="4">
    <location>
        <position position="34"/>
    </location>
</feature>
<evidence type="ECO:0000256" key="4">
    <source>
        <dbReference type="PIRSR" id="PIRSR000077-1"/>
    </source>
</evidence>
<dbReference type="Pfam" id="PF00085">
    <property type="entry name" value="Thioredoxin"/>
    <property type="match status" value="1"/>
</dbReference>
<dbReference type="InterPro" id="IPR013766">
    <property type="entry name" value="Thioredoxin_domain"/>
</dbReference>
<dbReference type="FunFam" id="3.40.30.10:FF:000245">
    <property type="entry name" value="Thioredoxin"/>
    <property type="match status" value="1"/>
</dbReference>
<keyword evidence="2 5" id="KW-1015">Disulfide bond</keyword>
<evidence type="ECO:0000256" key="3">
    <source>
        <dbReference type="PIRNR" id="PIRNR000077"/>
    </source>
</evidence>
<dbReference type="Proteomes" id="UP000641853">
    <property type="component" value="Unassembled WGS sequence"/>
</dbReference>
<sequence>MGNVEKITDPKVFKEKVQESSGPVIVDCSATWCGPCKVISPIFERFSTQDEFKDAKFYEIDVDDLSEVAAELGIRAMPTFIFFKDGQKVNEVVGANPPALEAAIRQHVA</sequence>
<dbReference type="PIRSF" id="PIRSF000077">
    <property type="entry name" value="Thioredoxin"/>
    <property type="match status" value="1"/>
</dbReference>
<gene>
    <name evidence="7" type="ORF">CNMCM5623_003021</name>
    <name evidence="8" type="ORF">CNMCM7691_003780</name>
</gene>
<proteinExistence type="inferred from homology"/>
<dbReference type="CDD" id="cd02947">
    <property type="entry name" value="TRX_family"/>
    <property type="match status" value="1"/>
</dbReference>
<feature type="site" description="Contributes to redox potential value" evidence="4">
    <location>
        <position position="35"/>
    </location>
</feature>
<dbReference type="SUPFAM" id="SSF52833">
    <property type="entry name" value="Thioredoxin-like"/>
    <property type="match status" value="1"/>
</dbReference>
<evidence type="ECO:0000313" key="9">
    <source>
        <dbReference type="Proteomes" id="UP000641853"/>
    </source>
</evidence>
<feature type="domain" description="Thioredoxin" evidence="6">
    <location>
        <begin position="1"/>
        <end position="109"/>
    </location>
</feature>
<dbReference type="InterPro" id="IPR036249">
    <property type="entry name" value="Thioredoxin-like_sf"/>
</dbReference>
<dbReference type="EMBL" id="JACBAG010001908">
    <property type="protein sequence ID" value="KAF7176767.1"/>
    <property type="molecule type" value="Genomic_DNA"/>
</dbReference>
<dbReference type="OrthoDB" id="10263751at2759"/>
<dbReference type="GO" id="GO:0015035">
    <property type="term" value="F:protein-disulfide reductase activity"/>
    <property type="evidence" value="ECO:0007669"/>
    <property type="project" value="InterPro"/>
</dbReference>
<dbReference type="InterPro" id="IPR017937">
    <property type="entry name" value="Thioredoxin_CS"/>
</dbReference>